<dbReference type="HOGENOM" id="CLU_007308_7_0_9"/>
<feature type="active site" description="Tele-phosphohistidine intermediate" evidence="18">
    <location>
        <position position="186"/>
    </location>
</feature>
<dbReference type="PRINTS" id="PR01736">
    <property type="entry name" value="PHPHTRNFRASE"/>
</dbReference>
<organism evidence="25 26">
    <name type="scientific">Coprothermobacter proteolyticus (strain ATCC 35245 / DSM 5265 / OCM 4 / BT)</name>
    <dbReference type="NCBI Taxonomy" id="309798"/>
    <lineage>
        <taxon>Bacteria</taxon>
        <taxon>Pseudomonadati</taxon>
        <taxon>Coprothermobacterota</taxon>
        <taxon>Coprothermobacteria</taxon>
        <taxon>Coprothermobacterales</taxon>
        <taxon>Coprothermobacteraceae</taxon>
        <taxon>Coprothermobacter</taxon>
    </lineage>
</organism>
<dbReference type="InterPro" id="IPR008279">
    <property type="entry name" value="PEP-util_enz_mobile_dom"/>
</dbReference>
<dbReference type="SUPFAM" id="SSF51621">
    <property type="entry name" value="Phosphoenolpyruvate/pyruvate domain"/>
    <property type="match status" value="1"/>
</dbReference>
<evidence type="ECO:0000256" key="18">
    <source>
        <dbReference type="PIRSR" id="PIRSR000732-1"/>
    </source>
</evidence>
<feature type="binding site" evidence="19">
    <location>
        <position position="462"/>
    </location>
    <ligand>
        <name>phosphoenolpyruvate</name>
        <dbReference type="ChEBI" id="CHEBI:58702"/>
    </ligand>
</feature>
<dbReference type="GO" id="GO:0005737">
    <property type="term" value="C:cytoplasm"/>
    <property type="evidence" value="ECO:0007669"/>
    <property type="project" value="UniProtKB-SubCell"/>
</dbReference>
<dbReference type="STRING" id="309798.COPRO5265_1342"/>
<dbReference type="eggNOG" id="COG1080">
    <property type="taxonomic scope" value="Bacteria"/>
</dbReference>
<feature type="domain" description="PEP-utilising enzyme C-terminal" evidence="23">
    <location>
        <begin position="251"/>
        <end position="537"/>
    </location>
</feature>
<name>B5YA46_COPPD</name>
<evidence type="ECO:0000256" key="3">
    <source>
        <dbReference type="ARBA" id="ARBA00002728"/>
    </source>
</evidence>
<dbReference type="GO" id="GO:0009401">
    <property type="term" value="P:phosphoenolpyruvate-dependent sugar phosphotransferase system"/>
    <property type="evidence" value="ECO:0007669"/>
    <property type="project" value="UniProtKB-KW"/>
</dbReference>
<feature type="binding site" evidence="19">
    <location>
        <position position="329"/>
    </location>
    <ligand>
        <name>phosphoenolpyruvate</name>
        <dbReference type="ChEBI" id="CHEBI:58702"/>
    </ligand>
</feature>
<dbReference type="KEGG" id="cpo:COPRO5265_1342"/>
<protein>
    <recommendedName>
        <fullName evidence="7 17">Phosphoenolpyruvate-protein phosphotransferase</fullName>
        <ecNumber evidence="6 17">2.7.3.9</ecNumber>
    </recommendedName>
    <alternativeName>
        <fullName evidence="16 17">Phosphotransferase system, enzyme I</fullName>
    </alternativeName>
</protein>
<gene>
    <name evidence="25" type="primary">ptsP</name>
    <name evidence="25" type="ordered locus">COPRO5265_1342</name>
</gene>
<evidence type="ECO:0000256" key="4">
    <source>
        <dbReference type="ARBA" id="ARBA00004496"/>
    </source>
</evidence>
<dbReference type="Gene3D" id="3.20.20.60">
    <property type="entry name" value="Phosphoenolpyruvate-binding domains"/>
    <property type="match status" value="1"/>
</dbReference>
<evidence type="ECO:0000256" key="9">
    <source>
        <dbReference type="ARBA" id="ARBA00022490"/>
    </source>
</evidence>
<dbReference type="EMBL" id="CP001145">
    <property type="protein sequence ID" value="ACI17792.1"/>
    <property type="molecule type" value="Genomic_DNA"/>
</dbReference>
<dbReference type="PANTHER" id="PTHR46244:SF3">
    <property type="entry name" value="PHOSPHOENOLPYRUVATE-PROTEIN PHOSPHOTRANSFERASE"/>
    <property type="match status" value="1"/>
</dbReference>
<keyword evidence="10 17" id="KW-0762">Sugar transport</keyword>
<reference evidence="25 26" key="2">
    <citation type="journal article" date="2014" name="Genome Announc.">
        <title>Complete Genome Sequence of Coprothermobacter proteolyticus DSM 5265.</title>
        <authorList>
            <person name="Alexiev A."/>
            <person name="Coil D.A."/>
            <person name="Badger J.H."/>
            <person name="Enticknap J."/>
            <person name="Ward N."/>
            <person name="Robb F.T."/>
            <person name="Eisen J.A."/>
        </authorList>
    </citation>
    <scope>NUCLEOTIDE SEQUENCE [LARGE SCALE GENOMIC DNA]</scope>
    <source>
        <strain evidence="26">ATCC 35245 / DSM 5265 / OCM 4 / BT</strain>
    </source>
</reference>
<dbReference type="GO" id="GO:0016301">
    <property type="term" value="F:kinase activity"/>
    <property type="evidence" value="ECO:0007669"/>
    <property type="project" value="UniProtKB-KW"/>
</dbReference>
<dbReference type="Pfam" id="PF05524">
    <property type="entry name" value="PEP-utilisers_N"/>
    <property type="match status" value="1"/>
</dbReference>
<keyword evidence="13 17" id="KW-0479">Metal-binding</keyword>
<dbReference type="InterPro" id="IPR000121">
    <property type="entry name" value="PEP_util_C"/>
</dbReference>
<feature type="binding site" evidence="19">
    <location>
        <position position="293"/>
    </location>
    <ligand>
        <name>phosphoenolpyruvate</name>
        <dbReference type="ChEBI" id="CHEBI:58702"/>
    </ligand>
</feature>
<evidence type="ECO:0000256" key="6">
    <source>
        <dbReference type="ARBA" id="ARBA00012232"/>
    </source>
</evidence>
<feature type="coiled-coil region" evidence="21">
    <location>
        <begin position="31"/>
        <end position="62"/>
    </location>
</feature>
<evidence type="ECO:0000259" key="23">
    <source>
        <dbReference type="Pfam" id="PF02896"/>
    </source>
</evidence>
<keyword evidence="8 17" id="KW-0813">Transport</keyword>
<comment type="subcellular location">
    <subcellularLocation>
        <location evidence="4 17">Cytoplasm</location>
    </subcellularLocation>
</comment>
<keyword evidence="11 17" id="KW-0808">Transferase</keyword>
<dbReference type="PROSITE" id="PS00742">
    <property type="entry name" value="PEP_ENZYMES_2"/>
    <property type="match status" value="1"/>
</dbReference>
<dbReference type="InterPro" id="IPR023151">
    <property type="entry name" value="PEP_util_CS"/>
</dbReference>
<dbReference type="AlphaFoldDB" id="B5YA46"/>
<keyword evidence="15 17" id="KW-0460">Magnesium</keyword>
<dbReference type="InterPro" id="IPR040442">
    <property type="entry name" value="Pyrv_kinase-like_dom_sf"/>
</dbReference>
<dbReference type="SUPFAM" id="SSF52009">
    <property type="entry name" value="Phosphohistidine domain"/>
    <property type="match status" value="1"/>
</dbReference>
<feature type="binding site" evidence="20">
    <location>
        <position position="452"/>
    </location>
    <ligand>
        <name>Mg(2+)</name>
        <dbReference type="ChEBI" id="CHEBI:18420"/>
    </ligand>
</feature>
<dbReference type="PIRSF" id="PIRSF000732">
    <property type="entry name" value="PTS_enzyme_I"/>
    <property type="match status" value="1"/>
</dbReference>
<dbReference type="Pfam" id="PF00391">
    <property type="entry name" value="PEP-utilizers"/>
    <property type="match status" value="1"/>
</dbReference>
<evidence type="ECO:0000256" key="12">
    <source>
        <dbReference type="ARBA" id="ARBA00022683"/>
    </source>
</evidence>
<keyword evidence="14 17" id="KW-0418">Kinase</keyword>
<comment type="cofactor">
    <cofactor evidence="2 17 20">
        <name>Mg(2+)</name>
        <dbReference type="ChEBI" id="CHEBI:18420"/>
    </cofactor>
</comment>
<evidence type="ECO:0000256" key="13">
    <source>
        <dbReference type="ARBA" id="ARBA00022723"/>
    </source>
</evidence>
<evidence type="ECO:0000256" key="14">
    <source>
        <dbReference type="ARBA" id="ARBA00022777"/>
    </source>
</evidence>
<evidence type="ECO:0000256" key="8">
    <source>
        <dbReference type="ARBA" id="ARBA00022448"/>
    </source>
</evidence>
<keyword evidence="26" id="KW-1185">Reference proteome</keyword>
<dbReference type="EC" id="2.7.3.9" evidence="6 17"/>
<dbReference type="PANTHER" id="PTHR46244">
    <property type="entry name" value="PHOSPHOENOLPYRUVATE-PROTEIN PHOSPHOTRANSFERASE"/>
    <property type="match status" value="1"/>
</dbReference>
<evidence type="ECO:0000256" key="2">
    <source>
        <dbReference type="ARBA" id="ARBA00001946"/>
    </source>
</evidence>
<dbReference type="InterPro" id="IPR024692">
    <property type="entry name" value="PTS_EI"/>
</dbReference>
<feature type="binding site" evidence="20">
    <location>
        <position position="428"/>
    </location>
    <ligand>
        <name>Mg(2+)</name>
        <dbReference type="ChEBI" id="CHEBI:18420"/>
    </ligand>
</feature>
<dbReference type="InterPro" id="IPR015813">
    <property type="entry name" value="Pyrv/PenolPyrv_kinase-like_dom"/>
</dbReference>
<dbReference type="GO" id="GO:0046872">
    <property type="term" value="F:metal ion binding"/>
    <property type="evidence" value="ECO:0007669"/>
    <property type="project" value="UniProtKB-KW"/>
</dbReference>
<evidence type="ECO:0000259" key="22">
    <source>
        <dbReference type="Pfam" id="PF00391"/>
    </source>
</evidence>
<dbReference type="InterPro" id="IPR008731">
    <property type="entry name" value="PTS_EIN"/>
</dbReference>
<evidence type="ECO:0000256" key="11">
    <source>
        <dbReference type="ARBA" id="ARBA00022679"/>
    </source>
</evidence>
<proteinExistence type="inferred from homology"/>
<dbReference type="InterPro" id="IPR036618">
    <property type="entry name" value="PtsI_HPr-bd_sf"/>
</dbReference>
<evidence type="ECO:0000256" key="5">
    <source>
        <dbReference type="ARBA" id="ARBA00007837"/>
    </source>
</evidence>
<evidence type="ECO:0000256" key="1">
    <source>
        <dbReference type="ARBA" id="ARBA00000683"/>
    </source>
</evidence>
<evidence type="ECO:0000256" key="10">
    <source>
        <dbReference type="ARBA" id="ARBA00022597"/>
    </source>
</evidence>
<evidence type="ECO:0000256" key="19">
    <source>
        <dbReference type="PIRSR" id="PIRSR000732-2"/>
    </source>
</evidence>
<keyword evidence="21" id="KW-0175">Coiled coil</keyword>
<dbReference type="RefSeq" id="WP_012544444.1">
    <property type="nucleotide sequence ID" value="NC_011295.1"/>
</dbReference>
<sequence length="553" mass="61141">MTLKGIPGAPGIGIGTAQVLKKELDIPRFALEDSKEELDRFYRALDQSKQQVSQLLERASKNGNKDVADIMQAHLMMLDDPEFLAKVKESIENEKLNAEFAVWSVGQEYIQFFEQMTDEYLKARAADLKDITERIIRNLTGTLLDLSQLPQNTVLVARDLAPSDTAQIDREHVVGLVTDEGGPTSHVAIMARSFQIPAVVGTKNATGEIKNGDLLVVDGNEGIVEVNPAEDSLKNYEQKQLQWKKEQSDLGELITVPSVTKDGAQVKLEANIGRPEEVEIALKFGAEGVGLFRTEFLFMDRNTLPSEEEQFEAYKKALEGMRGQVVTIRTLDIGGDKDLPYLGLQRENNPFLGWRAIRYCLDRRDVLKTQLRAILRASAYGKAAVMFPMISSVEEVVKAKEVLEEAKAELREEGQPFDEHVKVGIMVEIPSAAVAADLLAPEVDFFSIGTNDLTQYTLAVDRDNEKVREYYNPLHPAVLRLIKRVIDVGNAFGKEVAMCGELAGDDKATEILLGLGLQVFSMTPSSIPRVKKVVLSTNNEEAQAIAKKAAALA</sequence>
<evidence type="ECO:0000259" key="24">
    <source>
        <dbReference type="Pfam" id="PF05524"/>
    </source>
</evidence>
<evidence type="ECO:0000313" key="26">
    <source>
        <dbReference type="Proteomes" id="UP000001732"/>
    </source>
</evidence>
<keyword evidence="12 17" id="KW-0598">Phosphotransferase system</keyword>
<keyword evidence="9 17" id="KW-0963">Cytoplasm</keyword>
<evidence type="ECO:0000256" key="15">
    <source>
        <dbReference type="ARBA" id="ARBA00022842"/>
    </source>
</evidence>
<dbReference type="InterPro" id="IPR006318">
    <property type="entry name" value="PTS_EI-like"/>
</dbReference>
<dbReference type="SUPFAM" id="SSF47831">
    <property type="entry name" value="Enzyme I of the PEP:sugar phosphotransferase system HPr-binding (sub)domain"/>
    <property type="match status" value="1"/>
</dbReference>
<reference evidence="26" key="1">
    <citation type="submission" date="2008-08" db="EMBL/GenBank/DDBJ databases">
        <title>The complete genome sequence of Coprothermobacter proteolyticus strain ATCC 5245 / DSM 5265 / BT.</title>
        <authorList>
            <person name="Dodson R.J."/>
            <person name="Durkin A.S."/>
            <person name="Wu M."/>
            <person name="Eisen J."/>
            <person name="Sutton G."/>
        </authorList>
    </citation>
    <scope>NUCLEOTIDE SEQUENCE [LARGE SCALE GENOMIC DNA]</scope>
    <source>
        <strain evidence="26">ATCC 35245 / DSM 5265 / OCM 4 / BT</strain>
    </source>
</reference>
<dbReference type="Pfam" id="PF02896">
    <property type="entry name" value="PEP-utilizers_C"/>
    <property type="match status" value="1"/>
</dbReference>
<dbReference type="Proteomes" id="UP000001732">
    <property type="component" value="Chromosome"/>
</dbReference>
<comment type="function">
    <text evidence="3 17">General (non sugar-specific) component of the phosphoenolpyruvate-dependent sugar phosphotransferase system (sugar PTS). This major carbohydrate active-transport system catalyzes the phosphorylation of incoming sugar substrates concomitantly with their translocation across the cell membrane. Enzyme I transfers the phosphoryl group from phosphoenolpyruvate (PEP) to the phosphoryl carrier protein (HPr).</text>
</comment>
<accession>B5YA46</accession>
<evidence type="ECO:0000256" key="20">
    <source>
        <dbReference type="PIRSR" id="PIRSR000732-3"/>
    </source>
</evidence>
<dbReference type="GO" id="GO:0008965">
    <property type="term" value="F:phosphoenolpyruvate-protein phosphotransferase activity"/>
    <property type="evidence" value="ECO:0007669"/>
    <property type="project" value="UniProtKB-EC"/>
</dbReference>
<evidence type="ECO:0000256" key="16">
    <source>
        <dbReference type="ARBA" id="ARBA00033235"/>
    </source>
</evidence>
<dbReference type="InterPro" id="IPR050499">
    <property type="entry name" value="PEP-utilizing_PTS_enzyme"/>
</dbReference>
<feature type="domain" description="PEP-utilising enzyme mobile" evidence="22">
    <location>
        <begin position="150"/>
        <end position="222"/>
    </location>
</feature>
<dbReference type="OrthoDB" id="9765468at2"/>
<dbReference type="NCBIfam" id="TIGR01417">
    <property type="entry name" value="PTS_I_fam"/>
    <property type="match status" value="1"/>
</dbReference>
<keyword evidence="25" id="KW-0670">Pyruvate</keyword>
<evidence type="ECO:0000313" key="25">
    <source>
        <dbReference type="EMBL" id="ACI17792.1"/>
    </source>
</evidence>
<dbReference type="Gene3D" id="1.10.274.10">
    <property type="entry name" value="PtsI, HPr-binding domain"/>
    <property type="match status" value="1"/>
</dbReference>
<comment type="similarity">
    <text evidence="5 17">Belongs to the PEP-utilizing enzyme family.</text>
</comment>
<evidence type="ECO:0000256" key="21">
    <source>
        <dbReference type="SAM" id="Coils"/>
    </source>
</evidence>
<evidence type="ECO:0000256" key="7">
    <source>
        <dbReference type="ARBA" id="ARBA00016544"/>
    </source>
</evidence>
<dbReference type="Gene3D" id="3.50.30.10">
    <property type="entry name" value="Phosphohistidine domain"/>
    <property type="match status" value="1"/>
</dbReference>
<feature type="active site" description="Proton donor" evidence="18">
    <location>
        <position position="499"/>
    </location>
</feature>
<evidence type="ECO:0000256" key="17">
    <source>
        <dbReference type="PIRNR" id="PIRNR000732"/>
    </source>
</evidence>
<dbReference type="InterPro" id="IPR036637">
    <property type="entry name" value="Phosphohistidine_dom_sf"/>
</dbReference>
<feature type="binding site" evidence="19">
    <location>
        <begin position="451"/>
        <end position="452"/>
    </location>
    <ligand>
        <name>phosphoenolpyruvate</name>
        <dbReference type="ChEBI" id="CHEBI:58702"/>
    </ligand>
</feature>
<feature type="domain" description="Phosphotransferase system enzyme I N-terminal" evidence="24">
    <location>
        <begin position="4"/>
        <end position="124"/>
    </location>
</feature>
<comment type="catalytic activity">
    <reaction evidence="1 17">
        <text>L-histidyl-[protein] + phosphoenolpyruvate = N(pros)-phospho-L-histidyl-[protein] + pyruvate</text>
        <dbReference type="Rhea" id="RHEA:23880"/>
        <dbReference type="Rhea" id="RHEA-COMP:9745"/>
        <dbReference type="Rhea" id="RHEA-COMP:9746"/>
        <dbReference type="ChEBI" id="CHEBI:15361"/>
        <dbReference type="ChEBI" id="CHEBI:29979"/>
        <dbReference type="ChEBI" id="CHEBI:58702"/>
        <dbReference type="ChEBI" id="CHEBI:64837"/>
        <dbReference type="EC" id="2.7.3.9"/>
    </reaction>
</comment>